<keyword evidence="3" id="KW-0472">Membrane</keyword>
<gene>
    <name evidence="4" type="ORF">WG66_1568</name>
</gene>
<keyword evidence="3" id="KW-0812">Transmembrane</keyword>
<evidence type="ECO:0000256" key="2">
    <source>
        <dbReference type="SAM" id="MobiDB-lite"/>
    </source>
</evidence>
<dbReference type="Proteomes" id="UP000054988">
    <property type="component" value="Unassembled WGS sequence"/>
</dbReference>
<protein>
    <submittedName>
        <fullName evidence="4">Uncharacterized protein</fullName>
    </submittedName>
</protein>
<evidence type="ECO:0000313" key="4">
    <source>
        <dbReference type="EMBL" id="KTB45854.1"/>
    </source>
</evidence>
<dbReference type="AlphaFoldDB" id="A0A0W0GBA0"/>
<comment type="caution">
    <text evidence="4">The sequence shown here is derived from an EMBL/GenBank/DDBJ whole genome shotgun (WGS) entry which is preliminary data.</text>
</comment>
<reference evidence="4 5" key="1">
    <citation type="submission" date="2015-12" db="EMBL/GenBank/DDBJ databases">
        <title>Draft genome sequence of Moniliophthora roreri, the causal agent of frosty pod rot of cacao.</title>
        <authorList>
            <person name="Aime M.C."/>
            <person name="Diaz-Valderrama J.R."/>
            <person name="Kijpornyongpan T."/>
            <person name="Phillips-Mora W."/>
        </authorList>
    </citation>
    <scope>NUCLEOTIDE SEQUENCE [LARGE SCALE GENOMIC DNA]</scope>
    <source>
        <strain evidence="4 5">MCA 2952</strain>
    </source>
</reference>
<evidence type="ECO:0000256" key="1">
    <source>
        <dbReference type="SAM" id="Coils"/>
    </source>
</evidence>
<organism evidence="4 5">
    <name type="scientific">Moniliophthora roreri</name>
    <name type="common">Frosty pod rot fungus</name>
    <name type="synonym">Monilia roreri</name>
    <dbReference type="NCBI Taxonomy" id="221103"/>
    <lineage>
        <taxon>Eukaryota</taxon>
        <taxon>Fungi</taxon>
        <taxon>Dikarya</taxon>
        <taxon>Basidiomycota</taxon>
        <taxon>Agaricomycotina</taxon>
        <taxon>Agaricomycetes</taxon>
        <taxon>Agaricomycetidae</taxon>
        <taxon>Agaricales</taxon>
        <taxon>Marasmiineae</taxon>
        <taxon>Marasmiaceae</taxon>
        <taxon>Moniliophthora</taxon>
    </lineage>
</organism>
<keyword evidence="1" id="KW-0175">Coiled coil</keyword>
<name>A0A0W0GBA0_MONRR</name>
<feature type="compositionally biased region" description="Polar residues" evidence="2">
    <location>
        <begin position="161"/>
        <end position="174"/>
    </location>
</feature>
<dbReference type="EMBL" id="LATX01000591">
    <property type="protein sequence ID" value="KTB45854.1"/>
    <property type="molecule type" value="Genomic_DNA"/>
</dbReference>
<sequence>MSILRSSQSSLLPAENPSPNDTNNYLIYGIPALLLSLAATLWPYIQSRYPCFTTSELTAKQKKVDQVYNMALATVSLVRFGDELQEKERKLNVLKRRASQIRSRDLTMNRMSQSIWRIYLGFHPSLVADIVVWYKDAEDLEWDIQLLVESDTQRRLEVKSVTPTDTPNRSNSLSHVVPVSSHRDTPPRRQQEGSSRHRHRRPSTTITG</sequence>
<feature type="coiled-coil region" evidence="1">
    <location>
        <begin position="77"/>
        <end position="104"/>
    </location>
</feature>
<keyword evidence="3" id="KW-1133">Transmembrane helix</keyword>
<feature type="compositionally biased region" description="Basic and acidic residues" evidence="2">
    <location>
        <begin position="181"/>
        <end position="195"/>
    </location>
</feature>
<proteinExistence type="predicted"/>
<feature type="region of interest" description="Disordered" evidence="2">
    <location>
        <begin position="159"/>
        <end position="208"/>
    </location>
</feature>
<accession>A0A0W0GBA0</accession>
<evidence type="ECO:0000313" key="5">
    <source>
        <dbReference type="Proteomes" id="UP000054988"/>
    </source>
</evidence>
<evidence type="ECO:0000256" key="3">
    <source>
        <dbReference type="SAM" id="Phobius"/>
    </source>
</evidence>
<feature type="transmembrane region" description="Helical" evidence="3">
    <location>
        <begin position="25"/>
        <end position="45"/>
    </location>
</feature>